<organism evidence="2 3">
    <name type="scientific">Austropuccinia psidii MF-1</name>
    <dbReference type="NCBI Taxonomy" id="1389203"/>
    <lineage>
        <taxon>Eukaryota</taxon>
        <taxon>Fungi</taxon>
        <taxon>Dikarya</taxon>
        <taxon>Basidiomycota</taxon>
        <taxon>Pucciniomycotina</taxon>
        <taxon>Pucciniomycetes</taxon>
        <taxon>Pucciniales</taxon>
        <taxon>Sphaerophragmiaceae</taxon>
        <taxon>Austropuccinia</taxon>
    </lineage>
</organism>
<sequence length="428" mass="49153">MVQRDQRRGVGNMPKPLAGGHELLLTHQVLSGSGEDHRTLRRVDPTVLQRQGQKDKELVEEPKSFIHRPEEGTGNDSSFGDRGPSGIYQLQTSSRNVQRQAQRTSEEAERSQEPSRQGKRQSQLAQTLPTGVQDPQIGAFSCGKCVQHGQNSNGIHSQGAGKDEQDLSTQIIYVQRSINVEIGKLDSKLNKITLDISDLKRNDKKYTEWYELKNAKFDSIINTCSRIESTCQAQNDEMEDLSVFKVNDQLKILQDHVLKMVENTNQFATHLAKSNSERQGLKNEIIANVEQIHKNNEPHMPRHSTPFTEEKLSVQGSFTPLLGENVISIKDIPKLEEWPKFSGEGEYNHIEFIRTTDMLQEDFHIPDKIIVGKLHSLFTRTAKNWYYKMRLDHGKYHWSWWKSEVITKWANNSWRFKMENAFESAIFN</sequence>
<evidence type="ECO:0000256" key="1">
    <source>
        <dbReference type="SAM" id="MobiDB-lite"/>
    </source>
</evidence>
<proteinExistence type="predicted"/>
<keyword evidence="3" id="KW-1185">Reference proteome</keyword>
<evidence type="ECO:0000313" key="2">
    <source>
        <dbReference type="EMBL" id="MBW0581067.1"/>
    </source>
</evidence>
<evidence type="ECO:0008006" key="4">
    <source>
        <dbReference type="Google" id="ProtNLM"/>
    </source>
</evidence>
<feature type="compositionally biased region" description="Polar residues" evidence="1">
    <location>
        <begin position="120"/>
        <end position="129"/>
    </location>
</feature>
<dbReference type="Proteomes" id="UP000765509">
    <property type="component" value="Unassembled WGS sequence"/>
</dbReference>
<accession>A0A9Q3KHN6</accession>
<feature type="region of interest" description="Disordered" evidence="1">
    <location>
        <begin position="1"/>
        <end position="20"/>
    </location>
</feature>
<evidence type="ECO:0000313" key="3">
    <source>
        <dbReference type="Proteomes" id="UP000765509"/>
    </source>
</evidence>
<feature type="region of interest" description="Disordered" evidence="1">
    <location>
        <begin position="31"/>
        <end position="129"/>
    </location>
</feature>
<name>A0A9Q3KHN6_9BASI</name>
<comment type="caution">
    <text evidence="2">The sequence shown here is derived from an EMBL/GenBank/DDBJ whole genome shotgun (WGS) entry which is preliminary data.</text>
</comment>
<feature type="compositionally biased region" description="Basic and acidic residues" evidence="1">
    <location>
        <begin position="104"/>
        <end position="113"/>
    </location>
</feature>
<dbReference type="AlphaFoldDB" id="A0A9Q3KHN6"/>
<feature type="compositionally biased region" description="Basic and acidic residues" evidence="1">
    <location>
        <begin position="52"/>
        <end position="71"/>
    </location>
</feature>
<feature type="compositionally biased region" description="Basic and acidic residues" evidence="1">
    <location>
        <begin position="34"/>
        <end position="44"/>
    </location>
</feature>
<dbReference type="EMBL" id="AVOT02109047">
    <property type="protein sequence ID" value="MBW0581067.1"/>
    <property type="molecule type" value="Genomic_DNA"/>
</dbReference>
<protein>
    <recommendedName>
        <fullName evidence="4">Retrotransposon gag domain-containing protein</fullName>
    </recommendedName>
</protein>
<gene>
    <name evidence="2" type="ORF">O181_120782</name>
</gene>
<reference evidence="2" key="1">
    <citation type="submission" date="2021-03" db="EMBL/GenBank/DDBJ databases">
        <title>Draft genome sequence of rust myrtle Austropuccinia psidii MF-1, a brazilian biotype.</title>
        <authorList>
            <person name="Quecine M.C."/>
            <person name="Pachon D.M.R."/>
            <person name="Bonatelli M.L."/>
            <person name="Correr F.H."/>
            <person name="Franceschini L.M."/>
            <person name="Leite T.F."/>
            <person name="Margarido G.R.A."/>
            <person name="Almeida C.A."/>
            <person name="Ferrarezi J.A."/>
            <person name="Labate C.A."/>
        </authorList>
    </citation>
    <scope>NUCLEOTIDE SEQUENCE</scope>
    <source>
        <strain evidence="2">MF-1</strain>
    </source>
</reference>
<feature type="compositionally biased region" description="Polar residues" evidence="1">
    <location>
        <begin position="88"/>
        <end position="103"/>
    </location>
</feature>